<comment type="caution">
    <text evidence="10">The sequence shown here is derived from an EMBL/GenBank/DDBJ whole genome shotgun (WGS) entry which is preliminary data.</text>
</comment>
<evidence type="ECO:0000256" key="2">
    <source>
        <dbReference type="ARBA" id="ARBA00005573"/>
    </source>
</evidence>
<dbReference type="GO" id="GO:0006606">
    <property type="term" value="P:protein import into nucleus"/>
    <property type="evidence" value="ECO:0007669"/>
    <property type="project" value="TreeGrafter"/>
</dbReference>
<keyword evidence="11" id="KW-1185">Reference proteome</keyword>
<dbReference type="EMBL" id="JNBS01001742">
    <property type="protein sequence ID" value="OQS00190.1"/>
    <property type="molecule type" value="Genomic_DNA"/>
</dbReference>
<protein>
    <recommendedName>
        <fullName evidence="9">Nuclear pore complex protein Nup85</fullName>
    </recommendedName>
</protein>
<keyword evidence="3 9" id="KW-0813">Transport</keyword>
<evidence type="ECO:0000256" key="9">
    <source>
        <dbReference type="RuleBase" id="RU365073"/>
    </source>
</evidence>
<comment type="subcellular location">
    <subcellularLocation>
        <location evidence="1 9">Nucleus</location>
        <location evidence="1 9">Nuclear pore complex</location>
    </subcellularLocation>
</comment>
<dbReference type="GO" id="GO:0017056">
    <property type="term" value="F:structural constituent of nuclear pore"/>
    <property type="evidence" value="ECO:0007669"/>
    <property type="project" value="TreeGrafter"/>
</dbReference>
<comment type="function">
    <text evidence="9">Functions as a component of the nuclear pore complex (NPC).</text>
</comment>
<dbReference type="PANTHER" id="PTHR13373:SF21">
    <property type="entry name" value="NUCLEAR PORE COMPLEX PROTEIN NUP85"/>
    <property type="match status" value="1"/>
</dbReference>
<organism evidence="10 11">
    <name type="scientific">Thraustotheca clavata</name>
    <dbReference type="NCBI Taxonomy" id="74557"/>
    <lineage>
        <taxon>Eukaryota</taxon>
        <taxon>Sar</taxon>
        <taxon>Stramenopiles</taxon>
        <taxon>Oomycota</taxon>
        <taxon>Saprolegniomycetes</taxon>
        <taxon>Saprolegniales</taxon>
        <taxon>Achlyaceae</taxon>
        <taxon>Thraustotheca</taxon>
    </lineage>
</organism>
<dbReference type="InterPro" id="IPR011502">
    <property type="entry name" value="Nucleoporin_Nup85"/>
</dbReference>
<keyword evidence="9" id="KW-0472">Membrane</keyword>
<evidence type="ECO:0000256" key="3">
    <source>
        <dbReference type="ARBA" id="ARBA00022448"/>
    </source>
</evidence>
<keyword evidence="7 9" id="KW-0906">Nuclear pore complex</keyword>
<comment type="subunit">
    <text evidence="9">Component of the nuclear pore complex (NPC).</text>
</comment>
<dbReference type="PANTHER" id="PTHR13373">
    <property type="entry name" value="FROUNT PROTEIN-RELATED"/>
    <property type="match status" value="1"/>
</dbReference>
<gene>
    <name evidence="10" type="ORF">THRCLA_06161</name>
</gene>
<keyword evidence="6 9" id="KW-0811">Translocation</keyword>
<evidence type="ECO:0000256" key="5">
    <source>
        <dbReference type="ARBA" id="ARBA00022927"/>
    </source>
</evidence>
<keyword evidence="8 9" id="KW-0539">Nucleus</keyword>
<evidence type="ECO:0000313" key="11">
    <source>
        <dbReference type="Proteomes" id="UP000243217"/>
    </source>
</evidence>
<evidence type="ECO:0000256" key="1">
    <source>
        <dbReference type="ARBA" id="ARBA00004567"/>
    </source>
</evidence>
<dbReference type="GO" id="GO:0031080">
    <property type="term" value="C:nuclear pore outer ring"/>
    <property type="evidence" value="ECO:0007669"/>
    <property type="project" value="TreeGrafter"/>
</dbReference>
<dbReference type="GO" id="GO:0045893">
    <property type="term" value="P:positive regulation of DNA-templated transcription"/>
    <property type="evidence" value="ECO:0007669"/>
    <property type="project" value="TreeGrafter"/>
</dbReference>
<evidence type="ECO:0000256" key="7">
    <source>
        <dbReference type="ARBA" id="ARBA00023132"/>
    </source>
</evidence>
<keyword evidence="5 9" id="KW-0653">Protein transport</keyword>
<dbReference type="OrthoDB" id="17644at2759"/>
<sequence length="598" mass="66737">MGGAMADVSMDNSISMSIHVRNLVHETFPVFEALAKRSRTTHPAELRPHVLAACNQYRLAMRKCANEMDMKQLEEEADLIHVVKASLALLHLCEIVYLDSSHDTVLAYAFGEWIQEHYGAMDMEDMEATFFRLQTQLGSTIVGDLPDTYWPTIVQLILAGHGRKAWELLSLYSHANYSLEQLEPVRNVLINMPFQYHRHRQDLPSWPAWHEACLALNQSDLTKDVHFKMIFQLLLNGSEAANAQPWYLHTAARCVLSDPKTHLSRTAQCLRLVHHLHAALAPEVLGPFEQIVVSLLELDLGNALDAIQQLSTGSFPYFPAHLMDLLSHAGHVERNEAFILSYVDSLMHSEDPNVNLLVGYLETCPANGGPVLLSLLESQSEACTTDFIAEKLILLGQFYGLAQYIAKIALERGAYWESKERWGTAMTWYLRAQDATSINTLCEKSWFAPTNLLHQVADVLVASHQTNATAVTAFTTAYHELVLVFSDCAKLAESHHPALAQVQQEAAKRIGKICRECDIPTSMWPSVLALVDQLLPLNPPVFTSSDLYAILQAIQDQKLRFCRITEIKKRGEGAAVAASIGVQKQIALCLAKALVLDV</sequence>
<comment type="similarity">
    <text evidence="2 9">Belongs to the nucleoporin Nup85 family.</text>
</comment>
<evidence type="ECO:0000256" key="6">
    <source>
        <dbReference type="ARBA" id="ARBA00023010"/>
    </source>
</evidence>
<dbReference type="GO" id="GO:0006406">
    <property type="term" value="P:mRNA export from nucleus"/>
    <property type="evidence" value="ECO:0007669"/>
    <property type="project" value="TreeGrafter"/>
</dbReference>
<keyword evidence="4 9" id="KW-0509">mRNA transport</keyword>
<dbReference type="Pfam" id="PF07575">
    <property type="entry name" value="Nucleopor_Nup85"/>
    <property type="match status" value="1"/>
</dbReference>
<evidence type="ECO:0000256" key="8">
    <source>
        <dbReference type="ARBA" id="ARBA00023242"/>
    </source>
</evidence>
<dbReference type="AlphaFoldDB" id="A0A1V9ZQY2"/>
<evidence type="ECO:0000256" key="4">
    <source>
        <dbReference type="ARBA" id="ARBA00022816"/>
    </source>
</evidence>
<dbReference type="STRING" id="74557.A0A1V9ZQY2"/>
<reference evidence="10 11" key="1">
    <citation type="journal article" date="2014" name="Genome Biol. Evol.">
        <title>The secreted proteins of Achlya hypogyna and Thraustotheca clavata identify the ancestral oomycete secretome and reveal gene acquisitions by horizontal gene transfer.</title>
        <authorList>
            <person name="Misner I."/>
            <person name="Blouin N."/>
            <person name="Leonard G."/>
            <person name="Richards T.A."/>
            <person name="Lane C.E."/>
        </authorList>
    </citation>
    <scope>NUCLEOTIDE SEQUENCE [LARGE SCALE GENOMIC DNA]</scope>
    <source>
        <strain evidence="10 11">ATCC 34112</strain>
    </source>
</reference>
<name>A0A1V9ZQY2_9STRA</name>
<dbReference type="Proteomes" id="UP000243217">
    <property type="component" value="Unassembled WGS sequence"/>
</dbReference>
<evidence type="ECO:0000313" key="10">
    <source>
        <dbReference type="EMBL" id="OQS00190.1"/>
    </source>
</evidence>
<proteinExistence type="inferred from homology"/>
<accession>A0A1V9ZQY2</accession>
<dbReference type="GO" id="GO:0031965">
    <property type="term" value="C:nuclear membrane"/>
    <property type="evidence" value="ECO:0007669"/>
    <property type="project" value="UniProtKB-UniRule"/>
</dbReference>